<evidence type="ECO:0000313" key="1">
    <source>
        <dbReference type="EMBL" id="VAX03816.1"/>
    </source>
</evidence>
<name>A0A3B1ADH0_9ZZZZ</name>
<protein>
    <submittedName>
        <fullName evidence="1">Cytochrome c family protein</fullName>
    </submittedName>
</protein>
<proteinExistence type="predicted"/>
<organism evidence="1">
    <name type="scientific">hydrothermal vent metagenome</name>
    <dbReference type="NCBI Taxonomy" id="652676"/>
    <lineage>
        <taxon>unclassified sequences</taxon>
        <taxon>metagenomes</taxon>
        <taxon>ecological metagenomes</taxon>
    </lineage>
</organism>
<gene>
    <name evidence="1" type="ORF">MNBD_GAMMA20-286</name>
</gene>
<dbReference type="InterPro" id="IPR036280">
    <property type="entry name" value="Multihaem_cyt_sf"/>
</dbReference>
<accession>A0A3B1ADH0</accession>
<reference evidence="1" key="1">
    <citation type="submission" date="2018-06" db="EMBL/GenBank/DDBJ databases">
        <authorList>
            <person name="Zhirakovskaya E."/>
        </authorList>
    </citation>
    <scope>NUCLEOTIDE SEQUENCE</scope>
</reference>
<sequence>MDITKTIRLIAGFGVLIFAGGVLADGWAPGSRASETGSIVETRHNLTFSYNEVAAGSGVMNFALNEYGSVCVYCHTPHGANSQIDAPLWNRTINSGSYEIYDKPTTLMRPMSAPGPTSLTCLSCHDGTIAIDSILNMPGSGRSPSGLVNGETSANLSFLDDWANNPLPDRLGAALGNHAVMGTDIALGNCTQCHNRDFETSSMNDFQVFTIGTDLRDDHPVGVLYPDEAGVDGGFFNAPTVELPGSMAFFDTNGNNRADPDEVRLYDSGEGYEVECASCHDPHGVPSGGSGTNTRFSPSFLRVNNGIGEGMDYDNDGIVGSTRGVDGIVSNGPSALCLTCHTK</sequence>
<dbReference type="EMBL" id="UOFU01000350">
    <property type="protein sequence ID" value="VAX03816.1"/>
    <property type="molecule type" value="Genomic_DNA"/>
</dbReference>
<dbReference type="SUPFAM" id="SSF48695">
    <property type="entry name" value="Multiheme cytochromes"/>
    <property type="match status" value="1"/>
</dbReference>
<dbReference type="AlphaFoldDB" id="A0A3B1ADH0"/>